<name>A0A2P2NU99_RHIMU</name>
<dbReference type="EMBL" id="GGEC01065526">
    <property type="protein sequence ID" value="MBX46010.1"/>
    <property type="molecule type" value="Transcribed_RNA"/>
</dbReference>
<reference evidence="1" key="1">
    <citation type="submission" date="2018-02" db="EMBL/GenBank/DDBJ databases">
        <title>Rhizophora mucronata_Transcriptome.</title>
        <authorList>
            <person name="Meera S.P."/>
            <person name="Sreeshan A."/>
            <person name="Augustine A."/>
        </authorList>
    </citation>
    <scope>NUCLEOTIDE SEQUENCE</scope>
    <source>
        <tissue evidence="1">Leaf</tissue>
    </source>
</reference>
<organism evidence="1">
    <name type="scientific">Rhizophora mucronata</name>
    <name type="common">Asiatic mangrove</name>
    <dbReference type="NCBI Taxonomy" id="61149"/>
    <lineage>
        <taxon>Eukaryota</taxon>
        <taxon>Viridiplantae</taxon>
        <taxon>Streptophyta</taxon>
        <taxon>Embryophyta</taxon>
        <taxon>Tracheophyta</taxon>
        <taxon>Spermatophyta</taxon>
        <taxon>Magnoliopsida</taxon>
        <taxon>eudicotyledons</taxon>
        <taxon>Gunneridae</taxon>
        <taxon>Pentapetalae</taxon>
        <taxon>rosids</taxon>
        <taxon>fabids</taxon>
        <taxon>Malpighiales</taxon>
        <taxon>Rhizophoraceae</taxon>
        <taxon>Rhizophora</taxon>
    </lineage>
</organism>
<protein>
    <submittedName>
        <fullName evidence="1">Uncharacterized protein</fullName>
    </submittedName>
</protein>
<evidence type="ECO:0000313" key="1">
    <source>
        <dbReference type="EMBL" id="MBX46010.1"/>
    </source>
</evidence>
<accession>A0A2P2NU99</accession>
<dbReference type="AlphaFoldDB" id="A0A2P2NU99"/>
<proteinExistence type="predicted"/>
<sequence>MKRENLNAIHIPVVLDHIVDVKMMFVMMMVIEIAMNYQDYEEQ</sequence>